<evidence type="ECO:0000313" key="2">
    <source>
        <dbReference type="Proteomes" id="UP000664859"/>
    </source>
</evidence>
<organism evidence="1 2">
    <name type="scientific">Tribonema minus</name>
    <dbReference type="NCBI Taxonomy" id="303371"/>
    <lineage>
        <taxon>Eukaryota</taxon>
        <taxon>Sar</taxon>
        <taxon>Stramenopiles</taxon>
        <taxon>Ochrophyta</taxon>
        <taxon>PX clade</taxon>
        <taxon>Xanthophyceae</taxon>
        <taxon>Tribonematales</taxon>
        <taxon>Tribonemataceae</taxon>
        <taxon>Tribonema</taxon>
    </lineage>
</organism>
<protein>
    <submittedName>
        <fullName evidence="1">Uncharacterized protein</fullName>
    </submittedName>
</protein>
<sequence length="145" mass="16131">MAADLLERRRAVLEAALASQGLTIRPDSGLCRAYIHGMLEAYYTPELISFICGLHKYLYEYTDYGLRCSDIIPRLARMLAPSMGSYEAALTYAKKHEVPIIKAETLSKYGLPEIWPWLQTSPKAAAPGSTCVFHNDLSSATNCVR</sequence>
<evidence type="ECO:0000313" key="1">
    <source>
        <dbReference type="EMBL" id="KAG5187357.1"/>
    </source>
</evidence>
<gene>
    <name evidence="1" type="ORF">JKP88DRAFT_161681</name>
</gene>
<dbReference type="AlphaFoldDB" id="A0A835Z809"/>
<comment type="caution">
    <text evidence="1">The sequence shown here is derived from an EMBL/GenBank/DDBJ whole genome shotgun (WGS) entry which is preliminary data.</text>
</comment>
<dbReference type="Proteomes" id="UP000664859">
    <property type="component" value="Unassembled WGS sequence"/>
</dbReference>
<accession>A0A835Z809</accession>
<proteinExistence type="predicted"/>
<name>A0A835Z809_9STRA</name>
<dbReference type="EMBL" id="JAFCMP010000090">
    <property type="protein sequence ID" value="KAG5187357.1"/>
    <property type="molecule type" value="Genomic_DNA"/>
</dbReference>
<keyword evidence="2" id="KW-1185">Reference proteome</keyword>
<reference evidence="1" key="1">
    <citation type="submission" date="2021-02" db="EMBL/GenBank/DDBJ databases">
        <title>First Annotated Genome of the Yellow-green Alga Tribonema minus.</title>
        <authorList>
            <person name="Mahan K.M."/>
        </authorList>
    </citation>
    <scope>NUCLEOTIDE SEQUENCE</scope>
    <source>
        <strain evidence="1">UTEX B ZZ1240</strain>
    </source>
</reference>